<evidence type="ECO:0000313" key="3">
    <source>
        <dbReference type="Proteomes" id="UP000282423"/>
    </source>
</evidence>
<keyword evidence="3" id="KW-1185">Reference proteome</keyword>
<dbReference type="InterPro" id="IPR029058">
    <property type="entry name" value="AB_hydrolase_fold"/>
</dbReference>
<proteinExistence type="predicted"/>
<gene>
    <name evidence="2" type="ORF">D7322_11085</name>
</gene>
<name>A0A420VYK0_9SPHI</name>
<reference evidence="2 3" key="1">
    <citation type="submission" date="2018-10" db="EMBL/GenBank/DDBJ databases">
        <title>Sphingobacterium sp. M05W1-28.</title>
        <authorList>
            <person name="Cai H."/>
        </authorList>
    </citation>
    <scope>NUCLEOTIDE SEQUENCE [LARGE SCALE GENOMIC DNA]</scope>
    <source>
        <strain evidence="2 3">M05W1-28</strain>
    </source>
</reference>
<dbReference type="InterPro" id="IPR050955">
    <property type="entry name" value="Plant_Biomass_Hydrol_Est"/>
</dbReference>
<dbReference type="OrthoDB" id="9764953at2"/>
<dbReference type="Proteomes" id="UP000282423">
    <property type="component" value="Unassembled WGS sequence"/>
</dbReference>
<comment type="caution">
    <text evidence="2">The sequence shown here is derived from an EMBL/GenBank/DDBJ whole genome shotgun (WGS) entry which is preliminary data.</text>
</comment>
<evidence type="ECO:0000313" key="2">
    <source>
        <dbReference type="EMBL" id="RKO71305.1"/>
    </source>
</evidence>
<dbReference type="PANTHER" id="PTHR43037">
    <property type="entry name" value="UNNAMED PRODUCT-RELATED"/>
    <property type="match status" value="1"/>
</dbReference>
<dbReference type="RefSeq" id="WP_121124198.1">
    <property type="nucleotide sequence ID" value="NZ_RBWS01000008.1"/>
</dbReference>
<dbReference type="AlphaFoldDB" id="A0A420VYK0"/>
<dbReference type="SUPFAM" id="SSF53474">
    <property type="entry name" value="alpha/beta-Hydrolases"/>
    <property type="match status" value="2"/>
</dbReference>
<evidence type="ECO:0000256" key="1">
    <source>
        <dbReference type="ARBA" id="ARBA00022729"/>
    </source>
</evidence>
<accession>A0A420VYK0</accession>
<keyword evidence="1" id="KW-0732">Signal</keyword>
<dbReference type="Gene3D" id="3.40.50.1820">
    <property type="entry name" value="alpha/beta hydrolase"/>
    <property type="match status" value="1"/>
</dbReference>
<dbReference type="PANTHER" id="PTHR43037:SF1">
    <property type="entry name" value="BLL1128 PROTEIN"/>
    <property type="match status" value="1"/>
</dbReference>
<evidence type="ECO:0008006" key="4">
    <source>
        <dbReference type="Google" id="ProtNLM"/>
    </source>
</evidence>
<protein>
    <recommendedName>
        <fullName evidence="4">Alpha/beta hydrolase</fullName>
    </recommendedName>
</protein>
<dbReference type="EMBL" id="RBWS01000008">
    <property type="protein sequence ID" value="RKO71305.1"/>
    <property type="molecule type" value="Genomic_DNA"/>
</dbReference>
<organism evidence="2 3">
    <name type="scientific">Sphingobacterium puteale</name>
    <dbReference type="NCBI Taxonomy" id="2420510"/>
    <lineage>
        <taxon>Bacteria</taxon>
        <taxon>Pseudomonadati</taxon>
        <taxon>Bacteroidota</taxon>
        <taxon>Sphingobacteriia</taxon>
        <taxon>Sphingobacteriales</taxon>
        <taxon>Sphingobacteriaceae</taxon>
        <taxon>Sphingobacterium</taxon>
    </lineage>
</organism>
<sequence length="448" mass="51016">MKNYTSKIFKVIFLIGIGPSIQAQSLLHKNDLMKMETYFDARLANVAAEDSLVSTSINTKIKATEITALQQEIWAVWNSVNSRRETLPLPTQAARGLQDYKLHQWELVNENPLPYYYIQKGSIGHTKLPLFLNLHGSGPKEMELKATLAWSLRYRDSPSRYFIPQIPNERRYRWWLKPVQLAWEKLLRLAMLDQQIDPNALYVMGISEGGYGSQRLAAFYADYFAGAGPMAGGEPLKNAPPENFKHLAFSFQTGANDTGFGRNKLTLSAKNALDSLEHLFPGDFVHNIVLQEGRGHGIDYTLTSPWLVQYKRKPNPRYVNWIWFPMDGRYRKGFYNIAIEQSPVSLKDNPQYDRVRFDIDMDKATNTITIKTKLLNPDMTAQQALKKGKIAIFVNNELIDLSKKVTIIYNDKNIGQQKIVPTVSALVESVALFADPNRIYPAKIQLAL</sequence>